<keyword evidence="2" id="KW-1185">Reference proteome</keyword>
<accession>A0ACC2MY46</accession>
<dbReference type="Proteomes" id="UP001234297">
    <property type="component" value="Chromosome 1"/>
</dbReference>
<sequence>MKNFCQDQLPRVSRRIDLVEFVCSSSTKGNLPQLLLLSAEKDTPVLWRALSGLYRNCFHFFDAEVHDISDPLLRKLGVNTLPAVIGWLSIGEMRRRRRQLQLEQVGQLSKDYSGDAISFSLSDASKHTAFVYAFSSAGFHYSAMLIVAYKPREETFAIWIYELTFRDVEEFISSVLVGDIQFKKVLQTPIIE</sequence>
<evidence type="ECO:0000313" key="1">
    <source>
        <dbReference type="EMBL" id="KAJ8650589.1"/>
    </source>
</evidence>
<reference evidence="1 2" key="1">
    <citation type="journal article" date="2022" name="Hortic Res">
        <title>A haplotype resolved chromosomal level avocado genome allows analysis of novel avocado genes.</title>
        <authorList>
            <person name="Nath O."/>
            <person name="Fletcher S.J."/>
            <person name="Hayward A."/>
            <person name="Shaw L.M."/>
            <person name="Masouleh A.K."/>
            <person name="Furtado A."/>
            <person name="Henry R.J."/>
            <person name="Mitter N."/>
        </authorList>
    </citation>
    <scope>NUCLEOTIDE SEQUENCE [LARGE SCALE GENOMIC DNA]</scope>
    <source>
        <strain evidence="2">cv. Hass</strain>
    </source>
</reference>
<gene>
    <name evidence="1" type="ORF">MRB53_003612</name>
</gene>
<organism evidence="1 2">
    <name type="scientific">Persea americana</name>
    <name type="common">Avocado</name>
    <dbReference type="NCBI Taxonomy" id="3435"/>
    <lineage>
        <taxon>Eukaryota</taxon>
        <taxon>Viridiplantae</taxon>
        <taxon>Streptophyta</taxon>
        <taxon>Embryophyta</taxon>
        <taxon>Tracheophyta</taxon>
        <taxon>Spermatophyta</taxon>
        <taxon>Magnoliopsida</taxon>
        <taxon>Magnoliidae</taxon>
        <taxon>Laurales</taxon>
        <taxon>Lauraceae</taxon>
        <taxon>Persea</taxon>
    </lineage>
</organism>
<proteinExistence type="predicted"/>
<protein>
    <submittedName>
        <fullName evidence="1">Uncharacterized protein</fullName>
    </submittedName>
</protein>
<name>A0ACC2MY46_PERAE</name>
<comment type="caution">
    <text evidence="1">The sequence shown here is derived from an EMBL/GenBank/DDBJ whole genome shotgun (WGS) entry which is preliminary data.</text>
</comment>
<dbReference type="EMBL" id="CM056809">
    <property type="protein sequence ID" value="KAJ8650589.1"/>
    <property type="molecule type" value="Genomic_DNA"/>
</dbReference>
<evidence type="ECO:0000313" key="2">
    <source>
        <dbReference type="Proteomes" id="UP001234297"/>
    </source>
</evidence>